<keyword evidence="3 7" id="KW-0238">DNA-binding</keyword>
<dbReference type="FunFam" id="1.10.10.60:FF:000729">
    <property type="entry name" value="Msx-type homeobox protein"/>
    <property type="match status" value="1"/>
</dbReference>
<organism evidence="11 12">
    <name type="scientific">Argiope bruennichi</name>
    <name type="common">Wasp spider</name>
    <name type="synonym">Aranea bruennichi</name>
    <dbReference type="NCBI Taxonomy" id="94029"/>
    <lineage>
        <taxon>Eukaryota</taxon>
        <taxon>Metazoa</taxon>
        <taxon>Ecdysozoa</taxon>
        <taxon>Arthropoda</taxon>
        <taxon>Chelicerata</taxon>
        <taxon>Arachnida</taxon>
        <taxon>Araneae</taxon>
        <taxon>Araneomorphae</taxon>
        <taxon>Entelegynae</taxon>
        <taxon>Araneoidea</taxon>
        <taxon>Araneidae</taxon>
        <taxon>Argiope</taxon>
    </lineage>
</organism>
<evidence type="ECO:0000256" key="7">
    <source>
        <dbReference type="PROSITE-ProRule" id="PRU00108"/>
    </source>
</evidence>
<dbReference type="Proteomes" id="UP000807504">
    <property type="component" value="Unassembled WGS sequence"/>
</dbReference>
<evidence type="ECO:0000313" key="11">
    <source>
        <dbReference type="EMBL" id="KAF8791523.1"/>
    </source>
</evidence>
<dbReference type="Gene3D" id="1.10.10.60">
    <property type="entry name" value="Homeodomain-like"/>
    <property type="match status" value="1"/>
</dbReference>
<dbReference type="InterPro" id="IPR001356">
    <property type="entry name" value="HD"/>
</dbReference>
<dbReference type="EMBL" id="JABXBU010000011">
    <property type="protein sequence ID" value="KAF8791523.1"/>
    <property type="molecule type" value="Genomic_DNA"/>
</dbReference>
<feature type="region of interest" description="Disordered" evidence="9">
    <location>
        <begin position="1"/>
        <end position="51"/>
    </location>
</feature>
<evidence type="ECO:0000256" key="4">
    <source>
        <dbReference type="ARBA" id="ARBA00023155"/>
    </source>
</evidence>
<dbReference type="GO" id="GO:0048598">
    <property type="term" value="P:embryonic morphogenesis"/>
    <property type="evidence" value="ECO:0007669"/>
    <property type="project" value="TreeGrafter"/>
</dbReference>
<proteinExistence type="inferred from homology"/>
<dbReference type="CDD" id="cd00086">
    <property type="entry name" value="homeodomain"/>
    <property type="match status" value="1"/>
</dbReference>
<dbReference type="OrthoDB" id="6159439at2759"/>
<evidence type="ECO:0000256" key="2">
    <source>
        <dbReference type="ARBA" id="ARBA00022473"/>
    </source>
</evidence>
<keyword evidence="4 7" id="KW-0371">Homeobox</keyword>
<dbReference type="InterPro" id="IPR017970">
    <property type="entry name" value="Homeobox_CS"/>
</dbReference>
<reference evidence="11" key="2">
    <citation type="submission" date="2020-06" db="EMBL/GenBank/DDBJ databases">
        <authorList>
            <person name="Sheffer M."/>
        </authorList>
    </citation>
    <scope>NUCLEOTIDE SEQUENCE</scope>
</reference>
<dbReference type="InterPro" id="IPR050674">
    <property type="entry name" value="Msh_Homeobox_Regulators"/>
</dbReference>
<dbReference type="GO" id="GO:0000977">
    <property type="term" value="F:RNA polymerase II transcription regulatory region sequence-specific DNA binding"/>
    <property type="evidence" value="ECO:0007669"/>
    <property type="project" value="TreeGrafter"/>
</dbReference>
<feature type="compositionally biased region" description="Basic and acidic residues" evidence="9">
    <location>
        <begin position="36"/>
        <end position="51"/>
    </location>
</feature>
<evidence type="ECO:0000256" key="1">
    <source>
        <dbReference type="ARBA" id="ARBA00004123"/>
    </source>
</evidence>
<comment type="similarity">
    <text evidence="6">Belongs to the Msh homeobox family.</text>
</comment>
<sequence length="348" mass="37993">MESETNAESSRSSTLSDDSKSEMPKLLKAVNLKTPQMKESKTDIPETGKRETPELISNFSVASLLAGTKSNSPRPTLWSPTELYIGSLSDPSHFQSHPETNLKSQDGSEAMMPVTISGSELYLMDRILDVHASHPGYLSPHHSRLPHPMSGVWTTRTHVAGQRTLGPPSGTPNQWAAAMSLHAGNAQAGSEGASPKAAPLTCHLRRHKSNRKPRTPFTTQQLLALERKFRSKQYLSIAERAEFSSSLNLTETQVKIWFQNRRAKEKRLKEAEIEKLRMASRPYPTLPSPLQIQHGGPLAGLPSAVANAFLSPIVSGVGAYGKIPSSTILQPYCIPSSAQMTGLTLCPR</sequence>
<dbReference type="Pfam" id="PF00046">
    <property type="entry name" value="Homeodomain"/>
    <property type="match status" value="1"/>
</dbReference>
<dbReference type="InterPro" id="IPR020479">
    <property type="entry name" value="HD_metazoa"/>
</dbReference>
<comment type="caution">
    <text evidence="11">The sequence shown here is derived from an EMBL/GenBank/DDBJ whole genome shotgun (WGS) entry which is preliminary data.</text>
</comment>
<dbReference type="GO" id="GO:0005634">
    <property type="term" value="C:nucleus"/>
    <property type="evidence" value="ECO:0007669"/>
    <property type="project" value="UniProtKB-SubCell"/>
</dbReference>
<evidence type="ECO:0000256" key="5">
    <source>
        <dbReference type="ARBA" id="ARBA00023242"/>
    </source>
</evidence>
<accession>A0A8T0FS34</accession>
<feature type="DNA-binding region" description="Homeobox" evidence="7">
    <location>
        <begin position="210"/>
        <end position="269"/>
    </location>
</feature>
<dbReference type="SMART" id="SM00389">
    <property type="entry name" value="HOX"/>
    <property type="match status" value="1"/>
</dbReference>
<dbReference type="AlphaFoldDB" id="A0A8T0FS34"/>
<reference evidence="11" key="1">
    <citation type="journal article" date="2020" name="bioRxiv">
        <title>Chromosome-level reference genome of the European wasp spider Argiope bruennichi: a resource for studies on range expansion and evolutionary adaptation.</title>
        <authorList>
            <person name="Sheffer M.M."/>
            <person name="Hoppe A."/>
            <person name="Krehenwinkel H."/>
            <person name="Uhl G."/>
            <person name="Kuss A.W."/>
            <person name="Jensen L."/>
            <person name="Jensen C."/>
            <person name="Gillespie R.G."/>
            <person name="Hoff K.J."/>
            <person name="Prost S."/>
        </authorList>
    </citation>
    <scope>NUCLEOTIDE SEQUENCE</scope>
</reference>
<evidence type="ECO:0000313" key="12">
    <source>
        <dbReference type="Proteomes" id="UP000807504"/>
    </source>
</evidence>
<dbReference type="SUPFAM" id="SSF46689">
    <property type="entry name" value="Homeodomain-like"/>
    <property type="match status" value="1"/>
</dbReference>
<evidence type="ECO:0000259" key="10">
    <source>
        <dbReference type="PROSITE" id="PS50071"/>
    </source>
</evidence>
<dbReference type="PRINTS" id="PR00024">
    <property type="entry name" value="HOMEOBOX"/>
</dbReference>
<gene>
    <name evidence="11" type="ORF">HNY73_006374</name>
</gene>
<evidence type="ECO:0000256" key="8">
    <source>
        <dbReference type="RuleBase" id="RU000682"/>
    </source>
</evidence>
<dbReference type="PROSITE" id="PS00027">
    <property type="entry name" value="HOMEOBOX_1"/>
    <property type="match status" value="1"/>
</dbReference>
<dbReference type="OMA" id="SEILMGP"/>
<dbReference type="GO" id="GO:0000981">
    <property type="term" value="F:DNA-binding transcription factor activity, RNA polymerase II-specific"/>
    <property type="evidence" value="ECO:0007669"/>
    <property type="project" value="InterPro"/>
</dbReference>
<keyword evidence="2" id="KW-0217">Developmental protein</keyword>
<dbReference type="PROSITE" id="PS50071">
    <property type="entry name" value="HOMEOBOX_2"/>
    <property type="match status" value="1"/>
</dbReference>
<keyword evidence="5 7" id="KW-0539">Nucleus</keyword>
<keyword evidence="12" id="KW-1185">Reference proteome</keyword>
<comment type="subcellular location">
    <subcellularLocation>
        <location evidence="1 7 8">Nucleus</location>
    </subcellularLocation>
</comment>
<feature type="domain" description="Homeobox" evidence="10">
    <location>
        <begin position="208"/>
        <end position="268"/>
    </location>
</feature>
<evidence type="ECO:0000256" key="6">
    <source>
        <dbReference type="ARBA" id="ARBA00038425"/>
    </source>
</evidence>
<evidence type="ECO:0000256" key="9">
    <source>
        <dbReference type="SAM" id="MobiDB-lite"/>
    </source>
</evidence>
<dbReference type="InterPro" id="IPR009057">
    <property type="entry name" value="Homeodomain-like_sf"/>
</dbReference>
<dbReference type="PANTHER" id="PTHR24338:SF0">
    <property type="entry name" value="MUSCLE SEGMENTATION HOMEOBOX"/>
    <property type="match status" value="1"/>
</dbReference>
<protein>
    <submittedName>
        <fullName evidence="11">Homeobox protein MSX-2-like protein</fullName>
    </submittedName>
</protein>
<name>A0A8T0FS34_ARGBR</name>
<dbReference type="PANTHER" id="PTHR24338">
    <property type="entry name" value="HOMEOBOX PROTEIN MSX"/>
    <property type="match status" value="1"/>
</dbReference>
<evidence type="ECO:0000256" key="3">
    <source>
        <dbReference type="ARBA" id="ARBA00023125"/>
    </source>
</evidence>